<feature type="region of interest" description="Disordered" evidence="1">
    <location>
        <begin position="1"/>
        <end position="88"/>
    </location>
</feature>
<organism evidence="2 3">
    <name type="scientific">Adineta steineri</name>
    <dbReference type="NCBI Taxonomy" id="433720"/>
    <lineage>
        <taxon>Eukaryota</taxon>
        <taxon>Metazoa</taxon>
        <taxon>Spiralia</taxon>
        <taxon>Gnathifera</taxon>
        <taxon>Rotifera</taxon>
        <taxon>Eurotatoria</taxon>
        <taxon>Bdelloidea</taxon>
        <taxon>Adinetida</taxon>
        <taxon>Adinetidae</taxon>
        <taxon>Adineta</taxon>
    </lineage>
</organism>
<accession>A0A815R2Q7</accession>
<feature type="region of interest" description="Disordered" evidence="1">
    <location>
        <begin position="139"/>
        <end position="254"/>
    </location>
</feature>
<feature type="compositionally biased region" description="Basic and acidic residues" evidence="1">
    <location>
        <begin position="234"/>
        <end position="254"/>
    </location>
</feature>
<evidence type="ECO:0000313" key="2">
    <source>
        <dbReference type="EMBL" id="CAF1470264.1"/>
    </source>
</evidence>
<feature type="compositionally biased region" description="Low complexity" evidence="1">
    <location>
        <begin position="284"/>
        <end position="298"/>
    </location>
</feature>
<feature type="compositionally biased region" description="Polar residues" evidence="1">
    <location>
        <begin position="15"/>
        <end position="36"/>
    </location>
</feature>
<sequence>MADENSSDIQERRLSNGSDLDNESIPNGDNNQQDDLSPNHESIENPSDETEINEDIISTNQEILSPTDSAESDDQIQQQLSTEPELYPLNQNSFDQSIVVDNQNNSNLLLNDNDTLNTDSSFDIETDLHHDKPDELKAQRELDDDEIPPAELPIDETPKSRTSTQSETILTDDRPLTELETPYEHRHENENGNEDSPIVLSSDQNSPDNEINNSSTDNEDSSDNNIILLSSPDTPKETSEQNHEDLISQTSDVEKENIEEILPPLISTSIALEQIHDLEEHSSENNNLLSSSSSSSNHITETSEKTHEDFIPPIIELEKPKFEELTVHHENTNINEPISPLPSTSMAFEQINDSIKIDEQPLLSTNKITISEPEDILGNKTLLKQTTVEGTPNTRPTLSTLATVSYTLSLIDNVTL</sequence>
<name>A0A815R2Q7_9BILA</name>
<evidence type="ECO:0000256" key="1">
    <source>
        <dbReference type="SAM" id="MobiDB-lite"/>
    </source>
</evidence>
<dbReference type="EMBL" id="CAJNOE010002151">
    <property type="protein sequence ID" value="CAF1470264.1"/>
    <property type="molecule type" value="Genomic_DNA"/>
</dbReference>
<feature type="compositionally biased region" description="Polar residues" evidence="1">
    <location>
        <begin position="160"/>
        <end position="169"/>
    </location>
</feature>
<comment type="caution">
    <text evidence="2">The sequence shown here is derived from an EMBL/GenBank/DDBJ whole genome shotgun (WGS) entry which is preliminary data.</text>
</comment>
<dbReference type="AlphaFoldDB" id="A0A815R2Q7"/>
<feature type="region of interest" description="Disordered" evidence="1">
    <location>
        <begin position="281"/>
        <end position="309"/>
    </location>
</feature>
<reference evidence="2" key="1">
    <citation type="submission" date="2021-02" db="EMBL/GenBank/DDBJ databases">
        <authorList>
            <person name="Nowell W R."/>
        </authorList>
    </citation>
    <scope>NUCLEOTIDE SEQUENCE</scope>
</reference>
<feature type="compositionally biased region" description="Polar residues" evidence="1">
    <location>
        <begin position="56"/>
        <end position="82"/>
    </location>
</feature>
<gene>
    <name evidence="2" type="ORF">IZO911_LOCUS43417</name>
</gene>
<proteinExistence type="predicted"/>
<protein>
    <submittedName>
        <fullName evidence="2">Uncharacterized protein</fullName>
    </submittedName>
</protein>
<feature type="compositionally biased region" description="Basic and acidic residues" evidence="1">
    <location>
        <begin position="171"/>
        <end position="190"/>
    </location>
</feature>
<dbReference type="Proteomes" id="UP000663860">
    <property type="component" value="Unassembled WGS sequence"/>
</dbReference>
<evidence type="ECO:0000313" key="3">
    <source>
        <dbReference type="Proteomes" id="UP000663860"/>
    </source>
</evidence>